<sequence>MTNKGYRPVSNDLNIISLLTSSAKECTEESELIPMHAFEFATYDCINSRLDDNSYLTTYTNSCKYNWKNTIAVGSIEQVHFDNGFTNIRNLQVLLSHPVSVLCALQAGAGAFESTAVFSFQANTCSSNPHAILPLDGCP</sequence>
<accession>A0AAW0LNE3</accession>
<reference evidence="1 2" key="1">
    <citation type="journal article" date="2018" name="Sci. Data">
        <title>The draft genome sequence of cork oak.</title>
        <authorList>
            <person name="Ramos A.M."/>
            <person name="Usie A."/>
            <person name="Barbosa P."/>
            <person name="Barros P.M."/>
            <person name="Capote T."/>
            <person name="Chaves I."/>
            <person name="Simoes F."/>
            <person name="Abreu I."/>
            <person name="Carrasquinho I."/>
            <person name="Faro C."/>
            <person name="Guimaraes J.B."/>
            <person name="Mendonca D."/>
            <person name="Nobrega F."/>
            <person name="Rodrigues L."/>
            <person name="Saibo N.J.M."/>
            <person name="Varela M.C."/>
            <person name="Egas C."/>
            <person name="Matos J."/>
            <person name="Miguel C.M."/>
            <person name="Oliveira M.M."/>
            <person name="Ricardo C.P."/>
            <person name="Goncalves S."/>
        </authorList>
    </citation>
    <scope>NUCLEOTIDE SEQUENCE [LARGE SCALE GENOMIC DNA]</scope>
    <source>
        <strain evidence="2">cv. HL8</strain>
    </source>
</reference>
<name>A0AAW0LNE3_QUESU</name>
<comment type="caution">
    <text evidence="1">The sequence shown here is derived from an EMBL/GenBank/DDBJ whole genome shotgun (WGS) entry which is preliminary data.</text>
</comment>
<proteinExistence type="predicted"/>
<evidence type="ECO:0000313" key="1">
    <source>
        <dbReference type="EMBL" id="KAK7853203.1"/>
    </source>
</evidence>
<organism evidence="1 2">
    <name type="scientific">Quercus suber</name>
    <name type="common">Cork oak</name>
    <dbReference type="NCBI Taxonomy" id="58331"/>
    <lineage>
        <taxon>Eukaryota</taxon>
        <taxon>Viridiplantae</taxon>
        <taxon>Streptophyta</taxon>
        <taxon>Embryophyta</taxon>
        <taxon>Tracheophyta</taxon>
        <taxon>Spermatophyta</taxon>
        <taxon>Magnoliopsida</taxon>
        <taxon>eudicotyledons</taxon>
        <taxon>Gunneridae</taxon>
        <taxon>Pentapetalae</taxon>
        <taxon>rosids</taxon>
        <taxon>fabids</taxon>
        <taxon>Fagales</taxon>
        <taxon>Fagaceae</taxon>
        <taxon>Quercus</taxon>
    </lineage>
</organism>
<dbReference type="Proteomes" id="UP000237347">
    <property type="component" value="Unassembled WGS sequence"/>
</dbReference>
<evidence type="ECO:0000313" key="2">
    <source>
        <dbReference type="Proteomes" id="UP000237347"/>
    </source>
</evidence>
<gene>
    <name evidence="1" type="ORF">CFP56_036450</name>
</gene>
<keyword evidence="2" id="KW-1185">Reference proteome</keyword>
<protein>
    <submittedName>
        <fullName evidence="1">Uncharacterized protein</fullName>
    </submittedName>
</protein>
<dbReference type="AlphaFoldDB" id="A0AAW0LNE3"/>
<dbReference type="EMBL" id="PKMF04000067">
    <property type="protein sequence ID" value="KAK7853203.1"/>
    <property type="molecule type" value="Genomic_DNA"/>
</dbReference>